<dbReference type="Pfam" id="PF00270">
    <property type="entry name" value="DEAD"/>
    <property type="match status" value="1"/>
</dbReference>
<feature type="domain" description="Helicase ATP-binding" evidence="13">
    <location>
        <begin position="104"/>
        <end position="277"/>
    </location>
</feature>
<name>A0A267G646_9PLAT</name>
<dbReference type="GO" id="GO:0016887">
    <property type="term" value="F:ATP hydrolysis activity"/>
    <property type="evidence" value="ECO:0007669"/>
    <property type="project" value="RHEA"/>
</dbReference>
<dbReference type="Gene3D" id="3.40.50.300">
    <property type="entry name" value="P-loop containing nucleotide triphosphate hydrolases"/>
    <property type="match status" value="2"/>
</dbReference>
<gene>
    <name evidence="15" type="ORF">BOX15_Mlig020302g1</name>
</gene>
<keyword evidence="8" id="KW-0413">Isomerase</keyword>
<evidence type="ECO:0000259" key="14">
    <source>
        <dbReference type="PROSITE" id="PS51194"/>
    </source>
</evidence>
<feature type="coiled-coil region" evidence="11">
    <location>
        <begin position="16"/>
        <end position="43"/>
    </location>
</feature>
<organism evidence="15 16">
    <name type="scientific">Macrostomum lignano</name>
    <dbReference type="NCBI Taxonomy" id="282301"/>
    <lineage>
        <taxon>Eukaryota</taxon>
        <taxon>Metazoa</taxon>
        <taxon>Spiralia</taxon>
        <taxon>Lophotrochozoa</taxon>
        <taxon>Platyhelminthes</taxon>
        <taxon>Rhabditophora</taxon>
        <taxon>Macrostomorpha</taxon>
        <taxon>Macrostomida</taxon>
        <taxon>Macrostomidae</taxon>
        <taxon>Macrostomum</taxon>
    </lineage>
</organism>
<feature type="non-terminal residue" evidence="15">
    <location>
        <position position="1"/>
    </location>
</feature>
<dbReference type="FunFam" id="3.40.50.300:FF:000296">
    <property type="entry name" value="ATP-dependent DNA helicase RecQ"/>
    <property type="match status" value="1"/>
</dbReference>
<dbReference type="SMART" id="SM00490">
    <property type="entry name" value="HELICc"/>
    <property type="match status" value="1"/>
</dbReference>
<dbReference type="EMBL" id="NIVC01000527">
    <property type="protein sequence ID" value="PAA81491.1"/>
    <property type="molecule type" value="Genomic_DNA"/>
</dbReference>
<feature type="region of interest" description="Disordered" evidence="12">
    <location>
        <begin position="602"/>
        <end position="668"/>
    </location>
</feature>
<keyword evidence="4 10" id="KW-0378">Hydrolase</keyword>
<protein>
    <recommendedName>
        <fullName evidence="10">ATP-dependent DNA helicase</fullName>
        <ecNumber evidence="10">5.6.2.4</ecNumber>
    </recommendedName>
</protein>
<dbReference type="InterPro" id="IPR036388">
    <property type="entry name" value="WH-like_DNA-bd_sf"/>
</dbReference>
<dbReference type="InterPro" id="IPR004589">
    <property type="entry name" value="DNA_helicase_ATP-dep_RecQ"/>
</dbReference>
<dbReference type="GO" id="GO:0005524">
    <property type="term" value="F:ATP binding"/>
    <property type="evidence" value="ECO:0007669"/>
    <property type="project" value="UniProtKB-KW"/>
</dbReference>
<comment type="similarity">
    <text evidence="1 10">Belongs to the helicase family. RecQ subfamily.</text>
</comment>
<dbReference type="InterPro" id="IPR014001">
    <property type="entry name" value="Helicase_ATP-bd"/>
</dbReference>
<evidence type="ECO:0000256" key="7">
    <source>
        <dbReference type="ARBA" id="ARBA00023125"/>
    </source>
</evidence>
<feature type="domain" description="Helicase C-terminal" evidence="14">
    <location>
        <begin position="300"/>
        <end position="449"/>
    </location>
</feature>
<evidence type="ECO:0000256" key="5">
    <source>
        <dbReference type="ARBA" id="ARBA00022806"/>
    </source>
</evidence>
<comment type="subcellular location">
    <subcellularLocation>
        <location evidence="10">Nucleus</location>
    </subcellularLocation>
</comment>
<dbReference type="GO" id="GO:0009378">
    <property type="term" value="F:four-way junction helicase activity"/>
    <property type="evidence" value="ECO:0007669"/>
    <property type="project" value="TreeGrafter"/>
</dbReference>
<dbReference type="InterPro" id="IPR011545">
    <property type="entry name" value="DEAD/DEAH_box_helicase_dom"/>
</dbReference>
<dbReference type="GO" id="GO:0043138">
    <property type="term" value="F:3'-5' DNA helicase activity"/>
    <property type="evidence" value="ECO:0007669"/>
    <property type="project" value="UniProtKB-EC"/>
</dbReference>
<keyword evidence="6 10" id="KW-0067">ATP-binding</keyword>
<dbReference type="PROSITE" id="PS51192">
    <property type="entry name" value="HELICASE_ATP_BIND_1"/>
    <property type="match status" value="1"/>
</dbReference>
<accession>A0A267G646</accession>
<dbReference type="GO" id="GO:0046872">
    <property type="term" value="F:metal ion binding"/>
    <property type="evidence" value="ECO:0007669"/>
    <property type="project" value="UniProtKB-KW"/>
</dbReference>
<evidence type="ECO:0000256" key="6">
    <source>
        <dbReference type="ARBA" id="ARBA00022840"/>
    </source>
</evidence>
<dbReference type="GO" id="GO:0000724">
    <property type="term" value="P:double-strand break repair via homologous recombination"/>
    <property type="evidence" value="ECO:0007669"/>
    <property type="project" value="TreeGrafter"/>
</dbReference>
<comment type="caution">
    <text evidence="15">The sequence shown here is derived from an EMBL/GenBank/DDBJ whole genome shotgun (WGS) entry which is preliminary data.</text>
</comment>
<dbReference type="GO" id="GO:0005694">
    <property type="term" value="C:chromosome"/>
    <property type="evidence" value="ECO:0007669"/>
    <property type="project" value="TreeGrafter"/>
</dbReference>
<comment type="catalytic activity">
    <reaction evidence="10">
        <text>ATP + H2O = ADP + phosphate + H(+)</text>
        <dbReference type="Rhea" id="RHEA:13065"/>
        <dbReference type="ChEBI" id="CHEBI:15377"/>
        <dbReference type="ChEBI" id="CHEBI:15378"/>
        <dbReference type="ChEBI" id="CHEBI:30616"/>
        <dbReference type="ChEBI" id="CHEBI:43474"/>
        <dbReference type="ChEBI" id="CHEBI:456216"/>
    </reaction>
</comment>
<dbReference type="STRING" id="282301.A0A267G646"/>
<evidence type="ECO:0000256" key="9">
    <source>
        <dbReference type="ARBA" id="ARBA00034617"/>
    </source>
</evidence>
<dbReference type="AlphaFoldDB" id="A0A267G646"/>
<keyword evidence="11" id="KW-0175">Coiled coil</keyword>
<keyword evidence="16" id="KW-1185">Reference proteome</keyword>
<dbReference type="GO" id="GO:0003677">
    <property type="term" value="F:DNA binding"/>
    <property type="evidence" value="ECO:0007669"/>
    <property type="project" value="UniProtKB-KW"/>
</dbReference>
<evidence type="ECO:0000256" key="2">
    <source>
        <dbReference type="ARBA" id="ARBA00022723"/>
    </source>
</evidence>
<reference evidence="15 16" key="1">
    <citation type="submission" date="2017-06" db="EMBL/GenBank/DDBJ databases">
        <title>A platform for efficient transgenesis in Macrostomum lignano, a flatworm model organism for stem cell research.</title>
        <authorList>
            <person name="Berezikov E."/>
        </authorList>
    </citation>
    <scope>NUCLEOTIDE SEQUENCE [LARGE SCALE GENOMIC DNA]</scope>
    <source>
        <strain evidence="15">DV1</strain>
        <tissue evidence="15">Whole organism</tissue>
    </source>
</reference>
<dbReference type="InterPro" id="IPR001650">
    <property type="entry name" value="Helicase_C-like"/>
</dbReference>
<dbReference type="SMART" id="SM00487">
    <property type="entry name" value="DEXDc"/>
    <property type="match status" value="1"/>
</dbReference>
<dbReference type="PROSITE" id="PS51194">
    <property type="entry name" value="HELICASE_CTER"/>
    <property type="match status" value="1"/>
</dbReference>
<dbReference type="GO" id="GO:0005634">
    <property type="term" value="C:nucleus"/>
    <property type="evidence" value="ECO:0007669"/>
    <property type="project" value="UniProtKB-SubCell"/>
</dbReference>
<dbReference type="SUPFAM" id="SSF52540">
    <property type="entry name" value="P-loop containing nucleoside triphosphate hydrolases"/>
    <property type="match status" value="1"/>
</dbReference>
<dbReference type="Pfam" id="PF00271">
    <property type="entry name" value="Helicase_C"/>
    <property type="match status" value="1"/>
</dbReference>
<evidence type="ECO:0000256" key="4">
    <source>
        <dbReference type="ARBA" id="ARBA00022801"/>
    </source>
</evidence>
<dbReference type="InterPro" id="IPR032284">
    <property type="entry name" value="RecQ_Zn-bd"/>
</dbReference>
<evidence type="ECO:0000313" key="16">
    <source>
        <dbReference type="Proteomes" id="UP000215902"/>
    </source>
</evidence>
<evidence type="ECO:0000256" key="3">
    <source>
        <dbReference type="ARBA" id="ARBA00022741"/>
    </source>
</evidence>
<keyword evidence="7" id="KW-0238">DNA-binding</keyword>
<evidence type="ECO:0000256" key="8">
    <source>
        <dbReference type="ARBA" id="ARBA00023235"/>
    </source>
</evidence>
<evidence type="ECO:0000256" key="12">
    <source>
        <dbReference type="SAM" id="MobiDB-lite"/>
    </source>
</evidence>
<feature type="compositionally biased region" description="Acidic residues" evidence="12">
    <location>
        <begin position="635"/>
        <end position="653"/>
    </location>
</feature>
<keyword evidence="3 10" id="KW-0547">Nucleotide-binding</keyword>
<keyword evidence="5 10" id="KW-0347">Helicase</keyword>
<evidence type="ECO:0000256" key="10">
    <source>
        <dbReference type="RuleBase" id="RU364117"/>
    </source>
</evidence>
<evidence type="ECO:0000256" key="11">
    <source>
        <dbReference type="SAM" id="Coils"/>
    </source>
</evidence>
<dbReference type="InterPro" id="IPR027417">
    <property type="entry name" value="P-loop_NTPase"/>
</dbReference>
<sequence length="668" mass="73217">QQPQPHQAVPDEATELEQLDAELARLSADIRRLKELKARISDRRAAILRRRDRAEAAAGANAAPAPRPDEFDSADVFAWSAEAGQLLRDQFGLSEFRPLQLRAVNATMSGRDCLLVMPTGAGKSLCYQLPALLSRGLTLCVSPLVSLMEDQVMALDRIGVPAVQLSAGCAQSDTKRALDEAAAGRLKLLYATPERLAKSRRLMAGLEKLHSAGQLSRVAMDEVHCCSQWGHDFRPDYKFLGVLRRQFPGVPTIGLTATASDRVLADVRDMLGLSSDCLLLRGGFDRPNLLYRVLPKPADSMQAVAELIRGEFAGQSGIVYCCTQREAEQLTDHLRQRARLPAACYHASLDSRLRAAAHTDWVAGRVRVVVATVAFGMGIDKPDVRFVIHHTLSKSPETYYQESGRAGRDGQPAQCLLFYRLADVFRLSPIVFAERTGLAKLYEMLRYCTARDCRRRLLARHLEAEAEAPSSESMQPVVEPVACQAMCDWCRGPAPPAQPWDLAQLAQLMADLLAEAGGNKRLTAMKVADSLSSGRLGARTRSALPPGAPLRQAVEAGLAELLLRGYLTEDFHFTPFATVPYLAWGARRLGRGDLICPLPARDGDGAASSEASNGQPAAKKRRQRQAAIESIDLTADADDNDDQRDPDHDDDDFVYSSSPDRGKPFYRK</sequence>
<proteinExistence type="inferred from homology"/>
<evidence type="ECO:0000256" key="1">
    <source>
        <dbReference type="ARBA" id="ARBA00005446"/>
    </source>
</evidence>
<dbReference type="GO" id="GO:0005737">
    <property type="term" value="C:cytoplasm"/>
    <property type="evidence" value="ECO:0007669"/>
    <property type="project" value="TreeGrafter"/>
</dbReference>
<dbReference type="PANTHER" id="PTHR13710:SF105">
    <property type="entry name" value="ATP-DEPENDENT DNA HELICASE Q1"/>
    <property type="match status" value="1"/>
</dbReference>
<evidence type="ECO:0000313" key="15">
    <source>
        <dbReference type="EMBL" id="PAA81491.1"/>
    </source>
</evidence>
<dbReference type="Gene3D" id="1.10.10.10">
    <property type="entry name" value="Winged helix-like DNA-binding domain superfamily/Winged helix DNA-binding domain"/>
    <property type="match status" value="1"/>
</dbReference>
<dbReference type="NCBIfam" id="TIGR00614">
    <property type="entry name" value="recQ_fam"/>
    <property type="match status" value="1"/>
</dbReference>
<dbReference type="Pfam" id="PF16124">
    <property type="entry name" value="RecQ_Zn_bind"/>
    <property type="match status" value="1"/>
</dbReference>
<dbReference type="EC" id="5.6.2.4" evidence="10"/>
<keyword evidence="2" id="KW-0479">Metal-binding</keyword>
<keyword evidence="10" id="KW-0539">Nucleus</keyword>
<evidence type="ECO:0000259" key="13">
    <source>
        <dbReference type="PROSITE" id="PS51192"/>
    </source>
</evidence>
<comment type="catalytic activity">
    <reaction evidence="9 10">
        <text>Couples ATP hydrolysis with the unwinding of duplex DNA by translocating in the 3'-5' direction.</text>
        <dbReference type="EC" id="5.6.2.4"/>
    </reaction>
</comment>
<dbReference type="PANTHER" id="PTHR13710">
    <property type="entry name" value="DNA HELICASE RECQ FAMILY MEMBER"/>
    <property type="match status" value="1"/>
</dbReference>
<dbReference type="OrthoDB" id="10261556at2759"/>
<dbReference type="Proteomes" id="UP000215902">
    <property type="component" value="Unassembled WGS sequence"/>
</dbReference>